<dbReference type="OrthoDB" id="9859816at2"/>
<evidence type="ECO:0008006" key="4">
    <source>
        <dbReference type="Google" id="ProtNLM"/>
    </source>
</evidence>
<proteinExistence type="predicted"/>
<sequence length="93" mass="10641">MCHGNKHHFNRCHGGPQQINTCHQGPHQHMNRCHGGSHHQPVRHEGCCCSSDGFKRQFFGKEEQAVKLEKYLQDLKLEAKAVEEKIKELKGEA</sequence>
<reference evidence="3" key="1">
    <citation type="submission" date="2016-10" db="EMBL/GenBank/DDBJ databases">
        <authorList>
            <person name="Varghese N."/>
            <person name="Submissions S."/>
        </authorList>
    </citation>
    <scope>NUCLEOTIDE SEQUENCE [LARGE SCALE GENOMIC DNA]</scope>
    <source>
        <strain evidence="3">DSM 3669</strain>
    </source>
</reference>
<keyword evidence="3" id="KW-1185">Reference proteome</keyword>
<dbReference type="EMBL" id="FOYM01000004">
    <property type="protein sequence ID" value="SFQ99522.1"/>
    <property type="molecule type" value="Genomic_DNA"/>
</dbReference>
<protein>
    <recommendedName>
        <fullName evidence="4">DUF5320 domain-containing protein</fullName>
    </recommendedName>
</protein>
<dbReference type="AlphaFoldDB" id="A0A1I6D2E6"/>
<evidence type="ECO:0000256" key="1">
    <source>
        <dbReference type="SAM" id="Coils"/>
    </source>
</evidence>
<evidence type="ECO:0000313" key="3">
    <source>
        <dbReference type="Proteomes" id="UP000199584"/>
    </source>
</evidence>
<dbReference type="RefSeq" id="WP_092482117.1">
    <property type="nucleotide sequence ID" value="NZ_FOYM01000004.1"/>
</dbReference>
<name>A0A1I6D2E6_9FIRM</name>
<organism evidence="2 3">
    <name type="scientific">Desulfoscipio geothermicus DSM 3669</name>
    <dbReference type="NCBI Taxonomy" id="1121426"/>
    <lineage>
        <taxon>Bacteria</taxon>
        <taxon>Bacillati</taxon>
        <taxon>Bacillota</taxon>
        <taxon>Clostridia</taxon>
        <taxon>Eubacteriales</taxon>
        <taxon>Desulfallaceae</taxon>
        <taxon>Desulfoscipio</taxon>
    </lineage>
</organism>
<accession>A0A1I6D2E6</accession>
<gene>
    <name evidence="2" type="ORF">SAMN05660706_104119</name>
</gene>
<keyword evidence="1" id="KW-0175">Coiled coil</keyword>
<feature type="coiled-coil region" evidence="1">
    <location>
        <begin position="65"/>
        <end position="92"/>
    </location>
</feature>
<dbReference type="Proteomes" id="UP000199584">
    <property type="component" value="Unassembled WGS sequence"/>
</dbReference>
<evidence type="ECO:0000313" key="2">
    <source>
        <dbReference type="EMBL" id="SFQ99522.1"/>
    </source>
</evidence>